<evidence type="ECO:0000259" key="1">
    <source>
        <dbReference type="Pfam" id="PF01012"/>
    </source>
</evidence>
<dbReference type="SUPFAM" id="SSF52402">
    <property type="entry name" value="Adenine nucleotide alpha hydrolases-like"/>
    <property type="match status" value="1"/>
</dbReference>
<feature type="domain" description="Electron transfer flavoprotein alpha/beta-subunit N-terminal" evidence="1">
    <location>
        <begin position="34"/>
        <end position="179"/>
    </location>
</feature>
<dbReference type="Proteomes" id="UP000548423">
    <property type="component" value="Unassembled WGS sequence"/>
</dbReference>
<dbReference type="Gene3D" id="3.40.50.620">
    <property type="entry name" value="HUPs"/>
    <property type="match status" value="1"/>
</dbReference>
<dbReference type="InterPro" id="IPR012255">
    <property type="entry name" value="ETF_b"/>
</dbReference>
<organism evidence="2 3">
    <name type="scientific">Neobacillus niacini</name>
    <dbReference type="NCBI Taxonomy" id="86668"/>
    <lineage>
        <taxon>Bacteria</taxon>
        <taxon>Bacillati</taxon>
        <taxon>Bacillota</taxon>
        <taxon>Bacilli</taxon>
        <taxon>Bacillales</taxon>
        <taxon>Bacillaceae</taxon>
        <taxon>Neobacillus</taxon>
    </lineage>
</organism>
<accession>A0A852TBZ0</accession>
<evidence type="ECO:0000313" key="3">
    <source>
        <dbReference type="Proteomes" id="UP000548423"/>
    </source>
</evidence>
<dbReference type="PANTHER" id="PTHR21294">
    <property type="entry name" value="ELECTRON TRANSFER FLAVOPROTEIN BETA-SUBUNIT"/>
    <property type="match status" value="1"/>
</dbReference>
<dbReference type="EMBL" id="JACCBX010000006">
    <property type="protein sequence ID" value="NYE06303.1"/>
    <property type="molecule type" value="Genomic_DNA"/>
</dbReference>
<protein>
    <submittedName>
        <fullName evidence="2">Electron transfer flavoprotein beta subunit</fullName>
    </submittedName>
</protein>
<gene>
    <name evidence="2" type="ORF">F4694_003083</name>
</gene>
<proteinExistence type="predicted"/>
<comment type="caution">
    <text evidence="2">The sequence shown here is derived from an EMBL/GenBank/DDBJ whole genome shotgun (WGS) entry which is preliminary data.</text>
</comment>
<dbReference type="Pfam" id="PF01012">
    <property type="entry name" value="ETF"/>
    <property type="match status" value="1"/>
</dbReference>
<name>A0A852TBZ0_9BACI</name>
<dbReference type="AlphaFoldDB" id="A0A852TBZ0"/>
<dbReference type="InterPro" id="IPR014730">
    <property type="entry name" value="ETF_a/b_N"/>
</dbReference>
<reference evidence="3" key="2">
    <citation type="submission" date="2020-08" db="EMBL/GenBank/DDBJ databases">
        <title>The Agave Microbiome: Exploring the role of microbial communities in plant adaptations to desert environments.</title>
        <authorList>
            <person name="Partida-Martinez L.P."/>
        </authorList>
    </citation>
    <scope>NUCLEOTIDE SEQUENCE [LARGE SCALE GENOMIC DNA]</scope>
    <source>
        <strain evidence="3">AT2.8</strain>
    </source>
</reference>
<dbReference type="InterPro" id="IPR014729">
    <property type="entry name" value="Rossmann-like_a/b/a_fold"/>
</dbReference>
<reference evidence="3" key="1">
    <citation type="submission" date="2020-07" db="EMBL/GenBank/DDBJ databases">
        <authorList>
            <person name="Partida-Martinez L."/>
            <person name="Huntemann M."/>
            <person name="Clum A."/>
            <person name="Wang J."/>
            <person name="Palaniappan K."/>
            <person name="Ritter S."/>
            <person name="Chen I.-M."/>
            <person name="Stamatis D."/>
            <person name="Reddy T."/>
            <person name="O'Malley R."/>
            <person name="Daum C."/>
            <person name="Shapiro N."/>
            <person name="Ivanova N."/>
            <person name="Kyrpides N."/>
            <person name="Woyke T."/>
        </authorList>
    </citation>
    <scope>NUCLEOTIDE SEQUENCE [LARGE SCALE GENOMIC DNA]</scope>
    <source>
        <strain evidence="3">AT2.8</strain>
    </source>
</reference>
<dbReference type="GO" id="GO:0009055">
    <property type="term" value="F:electron transfer activity"/>
    <property type="evidence" value="ECO:0007669"/>
    <property type="project" value="InterPro"/>
</dbReference>
<evidence type="ECO:0000313" key="2">
    <source>
        <dbReference type="EMBL" id="NYE06303.1"/>
    </source>
</evidence>
<sequence>MNIAVLIREKIDPVGNPIFSEDNKTISHLNKILSLDDSDLAAMKTAAKLKNQNPNSTIHVFYIGNNQYMLRSVLALGADQAELIKLKDGKQMFEIVQLIDQLMSEKKFDLILSGQQGAGTNGAGATLASLAGATLITAAIFLEQLKDGTGVATRTLGRGQRQKVTFTFPAFVMCDGTMNIEEVSSVPHLLSGAKIRIKEHEFRIPNKSERLTLQIPSPRPKKIFMPDSKGGASNRLKQILSGGVKQRNLDRLVGEPKEIAQQFINFLKKEEIIPK</sequence>